<dbReference type="Pfam" id="PF00121">
    <property type="entry name" value="TIM"/>
    <property type="match status" value="1"/>
</dbReference>
<dbReference type="UniPathway" id="UPA00138"/>
<dbReference type="OrthoDB" id="9809429at2"/>
<dbReference type="CDD" id="cd00311">
    <property type="entry name" value="TIM"/>
    <property type="match status" value="1"/>
</dbReference>
<dbReference type="InterPro" id="IPR013785">
    <property type="entry name" value="Aldolase_TIM"/>
</dbReference>
<dbReference type="PROSITE" id="PS51440">
    <property type="entry name" value="TIM_2"/>
    <property type="match status" value="1"/>
</dbReference>
<sequence>MNPVVIGISLKLYFGHRQTLDWFARVLDIAERHPALRDGAAELFVLPALTELAPVAAAARGSVVAVGAQDLFWADRGAYTGEVSAAVLREIGCTYAAVGHAERRRLFGEDDEVVTAKAAAALRNGLRPVLCVGEAFPESPDDAVRTCLRQLEPALRLGGPITVAYEPVWAIGADEPAPGHHVSAVCAALREHVCAVPGSRVIYGGSAGPGLLTALRHGVDGLFLGRFAHDPTALEFVLDEVVGVRT</sequence>
<dbReference type="GO" id="GO:0046166">
    <property type="term" value="P:glyceraldehyde-3-phosphate biosynthetic process"/>
    <property type="evidence" value="ECO:0007669"/>
    <property type="project" value="TreeGrafter"/>
</dbReference>
<dbReference type="InterPro" id="IPR000652">
    <property type="entry name" value="Triosephosphate_isomerase"/>
</dbReference>
<reference evidence="3 4" key="1">
    <citation type="submission" date="2019-07" db="EMBL/GenBank/DDBJ databases">
        <title>Lentzea xizangensis sp. nov., isolated from Qinghai-Tibetan Plateau Soils.</title>
        <authorList>
            <person name="Huang J."/>
        </authorList>
    </citation>
    <scope>NUCLEOTIDE SEQUENCE [LARGE SCALE GENOMIC DNA]</scope>
    <source>
        <strain evidence="3 4">FXJ1.1311</strain>
    </source>
</reference>
<dbReference type="EMBL" id="VOBR01000002">
    <property type="protein sequence ID" value="TWP53610.1"/>
    <property type="molecule type" value="Genomic_DNA"/>
</dbReference>
<comment type="subcellular location">
    <subcellularLocation>
        <location evidence="2">Cytoplasm</location>
    </subcellularLocation>
</comment>
<keyword evidence="2" id="KW-0324">Glycolysis</keyword>
<dbReference type="InterPro" id="IPR035990">
    <property type="entry name" value="TIM_sf"/>
</dbReference>
<proteinExistence type="inferred from homology"/>
<dbReference type="SUPFAM" id="SSF51351">
    <property type="entry name" value="Triosephosphate isomerase (TIM)"/>
    <property type="match status" value="1"/>
</dbReference>
<dbReference type="PANTHER" id="PTHR21139:SF2">
    <property type="entry name" value="TRIOSEPHOSPHATE ISOMERASE"/>
    <property type="match status" value="1"/>
</dbReference>
<organism evidence="3 4">
    <name type="scientific">Lentzea tibetensis</name>
    <dbReference type="NCBI Taxonomy" id="2591470"/>
    <lineage>
        <taxon>Bacteria</taxon>
        <taxon>Bacillati</taxon>
        <taxon>Actinomycetota</taxon>
        <taxon>Actinomycetes</taxon>
        <taxon>Pseudonocardiales</taxon>
        <taxon>Pseudonocardiaceae</taxon>
        <taxon>Lentzea</taxon>
    </lineage>
</organism>
<gene>
    <name evidence="3" type="ORF">FKR81_02250</name>
</gene>
<evidence type="ECO:0000313" key="3">
    <source>
        <dbReference type="EMBL" id="TWP53610.1"/>
    </source>
</evidence>
<comment type="pathway">
    <text evidence="2">Carbohydrate degradation; glycolysis; D-glyceraldehyde 3-phosphate from glycerone phosphate: step 1/1.</text>
</comment>
<dbReference type="GO" id="GO:0005829">
    <property type="term" value="C:cytosol"/>
    <property type="evidence" value="ECO:0007669"/>
    <property type="project" value="TreeGrafter"/>
</dbReference>
<keyword evidence="2" id="KW-0963">Cytoplasm</keyword>
<dbReference type="GO" id="GO:0019563">
    <property type="term" value="P:glycerol catabolic process"/>
    <property type="evidence" value="ECO:0007669"/>
    <property type="project" value="TreeGrafter"/>
</dbReference>
<dbReference type="PANTHER" id="PTHR21139">
    <property type="entry name" value="TRIOSEPHOSPHATE ISOMERASE"/>
    <property type="match status" value="1"/>
</dbReference>
<comment type="caution">
    <text evidence="3">The sequence shown here is derived from an EMBL/GenBank/DDBJ whole genome shotgun (WGS) entry which is preliminary data.</text>
</comment>
<name>A0A563F0X8_9PSEU</name>
<keyword evidence="2" id="KW-0312">Gluconeogenesis</keyword>
<evidence type="ECO:0000256" key="1">
    <source>
        <dbReference type="ARBA" id="ARBA00023235"/>
    </source>
</evidence>
<dbReference type="Gene3D" id="3.20.20.70">
    <property type="entry name" value="Aldolase class I"/>
    <property type="match status" value="1"/>
</dbReference>
<comment type="catalytic activity">
    <reaction evidence="2">
        <text>D-glyceraldehyde 3-phosphate = dihydroxyacetone phosphate</text>
        <dbReference type="Rhea" id="RHEA:18585"/>
        <dbReference type="ChEBI" id="CHEBI:57642"/>
        <dbReference type="ChEBI" id="CHEBI:59776"/>
        <dbReference type="EC" id="5.3.1.1"/>
    </reaction>
</comment>
<dbReference type="GO" id="GO:0006096">
    <property type="term" value="P:glycolytic process"/>
    <property type="evidence" value="ECO:0007669"/>
    <property type="project" value="UniProtKB-UniPathway"/>
</dbReference>
<comment type="pathway">
    <text evidence="2">Carbohydrate biosynthesis; gluconeogenesis.</text>
</comment>
<dbReference type="EC" id="5.3.1.1" evidence="2"/>
<dbReference type="GO" id="GO:0006094">
    <property type="term" value="P:gluconeogenesis"/>
    <property type="evidence" value="ECO:0007669"/>
    <property type="project" value="UniProtKB-UniPathway"/>
</dbReference>
<protein>
    <recommendedName>
        <fullName evidence="2">Triosephosphate isomerase</fullName>
        <ecNumber evidence="2">5.3.1.1</ecNumber>
    </recommendedName>
</protein>
<dbReference type="RefSeq" id="WP_146349206.1">
    <property type="nucleotide sequence ID" value="NZ_VOBR01000002.1"/>
</dbReference>
<comment type="subunit">
    <text evidence="2">Homodimer.</text>
</comment>
<evidence type="ECO:0000313" key="4">
    <source>
        <dbReference type="Proteomes" id="UP000316639"/>
    </source>
</evidence>
<comment type="similarity">
    <text evidence="2">Belongs to the triosephosphate isomerase family.</text>
</comment>
<evidence type="ECO:0000256" key="2">
    <source>
        <dbReference type="RuleBase" id="RU363013"/>
    </source>
</evidence>
<dbReference type="GO" id="GO:0004807">
    <property type="term" value="F:triose-phosphate isomerase activity"/>
    <property type="evidence" value="ECO:0007669"/>
    <property type="project" value="UniProtKB-EC"/>
</dbReference>
<accession>A0A563F0X8</accession>
<dbReference type="Proteomes" id="UP000316639">
    <property type="component" value="Unassembled WGS sequence"/>
</dbReference>
<dbReference type="UniPathway" id="UPA00109">
    <property type="reaction ID" value="UER00189"/>
</dbReference>
<dbReference type="AlphaFoldDB" id="A0A563F0X8"/>
<keyword evidence="4" id="KW-1185">Reference proteome</keyword>
<keyword evidence="1 2" id="KW-0413">Isomerase</keyword>